<reference evidence="1" key="1">
    <citation type="submission" date="2020-10" db="EMBL/GenBank/DDBJ databases">
        <authorList>
            <person name="Gilroy R."/>
        </authorList>
    </citation>
    <scope>NUCLEOTIDE SEQUENCE</scope>
    <source>
        <strain evidence="1">14700</strain>
    </source>
</reference>
<proteinExistence type="predicted"/>
<reference evidence="1" key="2">
    <citation type="journal article" date="2021" name="PeerJ">
        <title>Extensive microbial diversity within the chicken gut microbiome revealed by metagenomics and culture.</title>
        <authorList>
            <person name="Gilroy R."/>
            <person name="Ravi A."/>
            <person name="Getino M."/>
            <person name="Pursley I."/>
            <person name="Horton D.L."/>
            <person name="Alikhan N.F."/>
            <person name="Baker D."/>
            <person name="Gharbi K."/>
            <person name="Hall N."/>
            <person name="Watson M."/>
            <person name="Adriaenssens E.M."/>
            <person name="Foster-Nyarko E."/>
            <person name="Jarju S."/>
            <person name="Secka A."/>
            <person name="Antonio M."/>
            <person name="Oren A."/>
            <person name="Chaudhuri R.R."/>
            <person name="La Ragione R."/>
            <person name="Hildebrand F."/>
            <person name="Pallen M.J."/>
        </authorList>
    </citation>
    <scope>NUCLEOTIDE SEQUENCE</scope>
    <source>
        <strain evidence="1">14700</strain>
    </source>
</reference>
<name>A0A9D9ND87_9SPIO</name>
<organism evidence="1 2">
    <name type="scientific">Candidatus Ornithospirochaeta stercoravium</name>
    <dbReference type="NCBI Taxonomy" id="2840897"/>
    <lineage>
        <taxon>Bacteria</taxon>
        <taxon>Pseudomonadati</taxon>
        <taxon>Spirochaetota</taxon>
        <taxon>Spirochaetia</taxon>
        <taxon>Spirochaetales</taxon>
        <taxon>Spirochaetaceae</taxon>
        <taxon>Spirochaetaceae incertae sedis</taxon>
        <taxon>Candidatus Ornithospirochaeta</taxon>
    </lineage>
</organism>
<sequence>MKYTVKEKEKEWIRREVHHLYHDCDVNCASTMLHCLSVLFSMPVSDDVFASALGMHGAGYYRAQCGLVEGTLMFIGLYGWKIGSSRDEIVSLCYGFAEAFEKEFSSLRCRELRPGGFSESDPPHLCENLTVEAIIFSYGYLRLQFS</sequence>
<evidence type="ECO:0000313" key="1">
    <source>
        <dbReference type="EMBL" id="MBO8469517.1"/>
    </source>
</evidence>
<dbReference type="Proteomes" id="UP000810292">
    <property type="component" value="Unassembled WGS sequence"/>
</dbReference>
<comment type="caution">
    <text evidence="1">The sequence shown here is derived from an EMBL/GenBank/DDBJ whole genome shotgun (WGS) entry which is preliminary data.</text>
</comment>
<protein>
    <submittedName>
        <fullName evidence="1">C_GCAxxG_C_C family protein</fullName>
    </submittedName>
</protein>
<gene>
    <name evidence="1" type="ORF">IAA72_07020</name>
</gene>
<dbReference type="EMBL" id="JADIMF010000112">
    <property type="protein sequence ID" value="MBO8469517.1"/>
    <property type="molecule type" value="Genomic_DNA"/>
</dbReference>
<dbReference type="AlphaFoldDB" id="A0A9D9ND87"/>
<dbReference type="Pfam" id="PF09719">
    <property type="entry name" value="C_GCAxxG_C_C"/>
    <property type="match status" value="1"/>
</dbReference>
<dbReference type="InterPro" id="IPR010181">
    <property type="entry name" value="CGCAxxGCC_motif"/>
</dbReference>
<evidence type="ECO:0000313" key="2">
    <source>
        <dbReference type="Proteomes" id="UP000810292"/>
    </source>
</evidence>
<accession>A0A9D9ND87</accession>